<comment type="caution">
    <text evidence="6">The sequence shown here is derived from an EMBL/GenBank/DDBJ whole genome shotgun (WGS) entry which is preliminary data.</text>
</comment>
<evidence type="ECO:0000259" key="5">
    <source>
        <dbReference type="Pfam" id="PF13407"/>
    </source>
</evidence>
<evidence type="ECO:0000256" key="1">
    <source>
        <dbReference type="ARBA" id="ARBA00004196"/>
    </source>
</evidence>
<evidence type="ECO:0000313" key="6">
    <source>
        <dbReference type="EMBL" id="MBZ5753067.1"/>
    </source>
</evidence>
<dbReference type="PANTHER" id="PTHR46847:SF1">
    <property type="entry name" value="D-ALLOSE-BINDING PERIPLASMIC PROTEIN-RELATED"/>
    <property type="match status" value="1"/>
</dbReference>
<sequence>MKKTFIFVLIIVAFSASFIFFITKKVEEEKPKVVVVLKELDNQYWQIVKAGAEKGFQDFDINGEVIESSDNLGHDNQVDILKKVLIEKPDVLVVSPGESAQHMSILEKFIDRKIPVLLVDTDVPLTNKSSYIGTDNYELGRMAGALLASELQPGNEVALIAGNLSSPVSGDRFKGAKVSLEDAGIKIVTEKVDLSNEPNEVIKVMRDVLEKHSDLKGVFATTDIMALSALEVLDEEDYKIPVVGADGIIEMVKLVEEGKLLSGTVAQNPYDMGYLSAQAAMNVAKGKTIDSVIDSGVDILIKGNGNERLTFLEKVLKESLK</sequence>
<dbReference type="Pfam" id="PF13407">
    <property type="entry name" value="Peripla_BP_4"/>
    <property type="match status" value="1"/>
</dbReference>
<dbReference type="Proteomes" id="UP001165287">
    <property type="component" value="Unassembled WGS sequence"/>
</dbReference>
<dbReference type="InterPro" id="IPR028082">
    <property type="entry name" value="Peripla_BP_I"/>
</dbReference>
<evidence type="ECO:0000313" key="7">
    <source>
        <dbReference type="Proteomes" id="UP001165287"/>
    </source>
</evidence>
<proteinExistence type="inferred from homology"/>
<evidence type="ECO:0000256" key="2">
    <source>
        <dbReference type="ARBA" id="ARBA00007639"/>
    </source>
</evidence>
<comment type="subcellular location">
    <subcellularLocation>
        <location evidence="1">Cell envelope</location>
    </subcellularLocation>
</comment>
<evidence type="ECO:0000256" key="3">
    <source>
        <dbReference type="ARBA" id="ARBA00022729"/>
    </source>
</evidence>
<keyword evidence="4" id="KW-0472">Membrane</keyword>
<keyword evidence="4" id="KW-1133">Transmembrane helix</keyword>
<keyword evidence="7" id="KW-1185">Reference proteome</keyword>
<protein>
    <submittedName>
        <fullName evidence="6">Sugar ABC transporter substrate-binding protein</fullName>
    </submittedName>
</protein>
<gene>
    <name evidence="6" type="ORF">K9V48_23260</name>
</gene>
<name>A0ABS7UXL9_9BACI</name>
<organism evidence="6 7">
    <name type="scientific">Metabacillus rhizolycopersici</name>
    <dbReference type="NCBI Taxonomy" id="2875709"/>
    <lineage>
        <taxon>Bacteria</taxon>
        <taxon>Bacillati</taxon>
        <taxon>Bacillota</taxon>
        <taxon>Bacilli</taxon>
        <taxon>Bacillales</taxon>
        <taxon>Bacillaceae</taxon>
        <taxon>Metabacillus</taxon>
    </lineage>
</organism>
<dbReference type="PANTHER" id="PTHR46847">
    <property type="entry name" value="D-ALLOSE-BINDING PERIPLASMIC PROTEIN-RELATED"/>
    <property type="match status" value="1"/>
</dbReference>
<dbReference type="SUPFAM" id="SSF53822">
    <property type="entry name" value="Periplasmic binding protein-like I"/>
    <property type="match status" value="1"/>
</dbReference>
<dbReference type="Gene3D" id="3.40.50.2300">
    <property type="match status" value="2"/>
</dbReference>
<keyword evidence="4" id="KW-0812">Transmembrane</keyword>
<reference evidence="6" key="1">
    <citation type="submission" date="2024-05" db="EMBL/GenBank/DDBJ databases">
        <title>Metabacillus sp. nov., isolated from the rhizosphere soil of tomato plants.</title>
        <authorList>
            <person name="Ma R."/>
        </authorList>
    </citation>
    <scope>NUCLEOTIDE SEQUENCE</scope>
    <source>
        <strain evidence="6">DBTR6</strain>
    </source>
</reference>
<dbReference type="InterPro" id="IPR025997">
    <property type="entry name" value="SBP_2_dom"/>
</dbReference>
<evidence type="ECO:0000256" key="4">
    <source>
        <dbReference type="SAM" id="Phobius"/>
    </source>
</evidence>
<accession>A0ABS7UXL9</accession>
<comment type="similarity">
    <text evidence="2">Belongs to the bacterial solute-binding protein 2 family.</text>
</comment>
<dbReference type="RefSeq" id="WP_224141499.1">
    <property type="nucleotide sequence ID" value="NZ_JAIQUM010000083.1"/>
</dbReference>
<keyword evidence="3" id="KW-0732">Signal</keyword>
<feature type="domain" description="Periplasmic binding protein" evidence="5">
    <location>
        <begin position="33"/>
        <end position="287"/>
    </location>
</feature>
<dbReference type="CDD" id="cd01536">
    <property type="entry name" value="PBP1_ABC_sugar_binding-like"/>
    <property type="match status" value="1"/>
</dbReference>
<feature type="transmembrane region" description="Helical" evidence="4">
    <location>
        <begin position="6"/>
        <end position="23"/>
    </location>
</feature>
<dbReference type="EMBL" id="JAIQUM010000083">
    <property type="protein sequence ID" value="MBZ5753067.1"/>
    <property type="molecule type" value="Genomic_DNA"/>
</dbReference>